<dbReference type="InterPro" id="IPR050595">
    <property type="entry name" value="Bact_response_regulator"/>
</dbReference>
<dbReference type="SMART" id="SM00448">
    <property type="entry name" value="REC"/>
    <property type="match status" value="1"/>
</dbReference>
<evidence type="ECO:0000256" key="2">
    <source>
        <dbReference type="PROSITE-ProRule" id="PRU00169"/>
    </source>
</evidence>
<gene>
    <name evidence="4" type="ORF">SAMN02746062_01314</name>
</gene>
<proteinExistence type="predicted"/>
<dbReference type="PANTHER" id="PTHR44591:SF23">
    <property type="entry name" value="CHEY SUBFAMILY"/>
    <property type="match status" value="1"/>
</dbReference>
<evidence type="ECO:0000313" key="4">
    <source>
        <dbReference type="EMBL" id="SOD68567.1"/>
    </source>
</evidence>
<evidence type="ECO:0000256" key="1">
    <source>
        <dbReference type="ARBA" id="ARBA00022553"/>
    </source>
</evidence>
<dbReference type="Pfam" id="PF00072">
    <property type="entry name" value="Response_reg"/>
    <property type="match status" value="1"/>
</dbReference>
<dbReference type="SUPFAM" id="SSF52172">
    <property type="entry name" value="CheY-like"/>
    <property type="match status" value="1"/>
</dbReference>
<dbReference type="PROSITE" id="PS50110">
    <property type="entry name" value="RESPONSE_REGULATORY"/>
    <property type="match status" value="1"/>
</dbReference>
<dbReference type="RefSeq" id="WP_097114352.1">
    <property type="nucleotide sequence ID" value="NZ_CP083931.1"/>
</dbReference>
<protein>
    <submittedName>
        <fullName evidence="4">Two-component system, chemotaxis family, response regulator CheY</fullName>
    </submittedName>
</protein>
<dbReference type="PANTHER" id="PTHR44591">
    <property type="entry name" value="STRESS RESPONSE REGULATOR PROTEIN 1"/>
    <property type="match status" value="1"/>
</dbReference>
<dbReference type="Proteomes" id="UP000219669">
    <property type="component" value="Unassembled WGS sequence"/>
</dbReference>
<keyword evidence="1 2" id="KW-0597">Phosphoprotein</keyword>
<dbReference type="AlphaFoldDB" id="A0A286ECA8"/>
<keyword evidence="5" id="KW-1185">Reference proteome</keyword>
<reference evidence="4 5" key="1">
    <citation type="submission" date="2017-09" db="EMBL/GenBank/DDBJ databases">
        <authorList>
            <person name="Ehlers B."/>
            <person name="Leendertz F.H."/>
        </authorList>
    </citation>
    <scope>NUCLEOTIDE SEQUENCE [LARGE SCALE GENOMIC DNA]</scope>
    <source>
        <strain evidence="4 5">DSM 16848</strain>
    </source>
</reference>
<feature type="domain" description="Response regulatory" evidence="3">
    <location>
        <begin position="7"/>
        <end position="125"/>
    </location>
</feature>
<dbReference type="Gene3D" id="3.40.50.2300">
    <property type="match status" value="1"/>
</dbReference>
<evidence type="ECO:0000259" key="3">
    <source>
        <dbReference type="PROSITE" id="PS50110"/>
    </source>
</evidence>
<accession>A0A286ECA8</accession>
<dbReference type="InterPro" id="IPR001789">
    <property type="entry name" value="Sig_transdc_resp-reg_receiver"/>
</dbReference>
<feature type="modified residue" description="4-aspartylphosphate" evidence="2">
    <location>
        <position position="60"/>
    </location>
</feature>
<evidence type="ECO:0000313" key="5">
    <source>
        <dbReference type="Proteomes" id="UP000219669"/>
    </source>
</evidence>
<dbReference type="GO" id="GO:0000160">
    <property type="term" value="P:phosphorelay signal transduction system"/>
    <property type="evidence" value="ECO:0007669"/>
    <property type="project" value="InterPro"/>
</dbReference>
<name>A0A286ECA8_9NEIS</name>
<dbReference type="OrthoDB" id="9801101at2"/>
<sequence>MNAATHKLLIVDDSNVIRNKIERDIQAGHLSGLQVIGKAKDGRDALDLFRRHQPDFVTMDLTMPNMDGLSCIRNMIAINSNINILVVSALADEHSGLLALQYGARGFLQKPFSDYELLQAVKEMMAQPIVQ</sequence>
<dbReference type="EMBL" id="OCNF01000009">
    <property type="protein sequence ID" value="SOD68567.1"/>
    <property type="molecule type" value="Genomic_DNA"/>
</dbReference>
<dbReference type="InterPro" id="IPR011006">
    <property type="entry name" value="CheY-like_superfamily"/>
</dbReference>
<organism evidence="4 5">
    <name type="scientific">Alysiella filiformis DSM 16848</name>
    <dbReference type="NCBI Taxonomy" id="1120981"/>
    <lineage>
        <taxon>Bacteria</taxon>
        <taxon>Pseudomonadati</taxon>
        <taxon>Pseudomonadota</taxon>
        <taxon>Betaproteobacteria</taxon>
        <taxon>Neisseriales</taxon>
        <taxon>Neisseriaceae</taxon>
        <taxon>Alysiella</taxon>
    </lineage>
</organism>